<accession>A0A0F4J6U8</accession>
<protein>
    <submittedName>
        <fullName evidence="2">Uncharacterized protein</fullName>
    </submittedName>
</protein>
<dbReference type="AlphaFoldDB" id="A0A0F4J6U8"/>
<dbReference type="Proteomes" id="UP000033551">
    <property type="component" value="Unassembled WGS sequence"/>
</dbReference>
<sequence length="630" mass="66940">SHRPGRPRPPRSPNRPRPLGLLYALAPAGTPLPADPGTLGFLAQHRQEDAPGLATPQWLARACADAGVEPPDGAWYTAPAPEEVRAERPRSWGSSARLTEHAYTQGLLPADDLLHLLPARDLLLLPHDWRRLAFATAWRGALARLLRTELGTDPDGWLRLARTAVLSAGLDRRADEGGPSWAELLRLSRSADPGSGPHLPSGPPARGAASSPPSTPDEALRLLAGGNRRWVWPMGTLLCLADAEVVDAVLPRLGPDGPWLLAAYLLRHDRTPRVLLGRLLAGRDPEALRVLATQSRWLTEDARELLADLDDPAVDLTLLRHGTTGHLAARIVTRPHDRTAARLVAELRADPSGPLPGGLLWLRSREPALIEEAFARLAPELGFVQQAVGCLNLLEHGGAARLAALAGRDLLGPAAVRLCAKALGSPDPAAVIRARVARELAPARLLTRLRRGSGHWQAAGSVLGTPGAVDWQALAAAHEEEPIPHWEYLVNLRGAPASLRLRYARLLREPGPDGLPDGPEATRARARHGLAGLAHCPPVTQFDGLLASGHLTGEDLLHTAAPAAQVLAYLNTARRRPDAPPGAAAALAALTALVGTRLAAGPAAWARTVSRLTGRDPGWDPVSSVSVLLG</sequence>
<reference evidence="2 3" key="1">
    <citation type="submission" date="2015-02" db="EMBL/GenBank/DDBJ databases">
        <authorList>
            <person name="Ju K.-S."/>
            <person name="Doroghazi J.R."/>
            <person name="Metcalf W."/>
        </authorList>
    </citation>
    <scope>NUCLEOTIDE SEQUENCE [LARGE SCALE GENOMIC DNA]</scope>
    <source>
        <strain evidence="2 3">NRRL ISP-5550</strain>
    </source>
</reference>
<comment type="caution">
    <text evidence="2">The sequence shown here is derived from an EMBL/GenBank/DDBJ whole genome shotgun (WGS) entry which is preliminary data.</text>
</comment>
<feature type="region of interest" description="Disordered" evidence="1">
    <location>
        <begin position="192"/>
        <end position="217"/>
    </location>
</feature>
<dbReference type="PATRIC" id="fig|68223.7.peg.504"/>
<proteinExistence type="predicted"/>
<dbReference type="RefSeq" id="WP_045949446.1">
    <property type="nucleotide sequence ID" value="NZ_JZWV01000640.1"/>
</dbReference>
<evidence type="ECO:0000256" key="1">
    <source>
        <dbReference type="SAM" id="MobiDB-lite"/>
    </source>
</evidence>
<name>A0A0F4J6U8_9ACTN</name>
<gene>
    <name evidence="2" type="ORF">VR44_22850</name>
</gene>
<feature type="compositionally biased region" description="Low complexity" evidence="1">
    <location>
        <begin position="193"/>
        <end position="212"/>
    </location>
</feature>
<evidence type="ECO:0000313" key="3">
    <source>
        <dbReference type="Proteomes" id="UP000033551"/>
    </source>
</evidence>
<feature type="non-terminal residue" evidence="2">
    <location>
        <position position="1"/>
    </location>
</feature>
<dbReference type="EMBL" id="JZWV01000640">
    <property type="protein sequence ID" value="KJY29483.1"/>
    <property type="molecule type" value="Genomic_DNA"/>
</dbReference>
<organism evidence="2 3">
    <name type="scientific">Streptomyces katrae</name>
    <dbReference type="NCBI Taxonomy" id="68223"/>
    <lineage>
        <taxon>Bacteria</taxon>
        <taxon>Bacillati</taxon>
        <taxon>Actinomycetota</taxon>
        <taxon>Actinomycetes</taxon>
        <taxon>Kitasatosporales</taxon>
        <taxon>Streptomycetaceae</taxon>
        <taxon>Streptomyces</taxon>
    </lineage>
</organism>
<evidence type="ECO:0000313" key="2">
    <source>
        <dbReference type="EMBL" id="KJY29483.1"/>
    </source>
</evidence>
<keyword evidence="3" id="KW-1185">Reference proteome</keyword>